<dbReference type="Gene3D" id="3.40.50.1820">
    <property type="entry name" value="alpha/beta hydrolase"/>
    <property type="match status" value="1"/>
</dbReference>
<evidence type="ECO:0000313" key="7">
    <source>
        <dbReference type="EMBL" id="GAA1003199.1"/>
    </source>
</evidence>
<evidence type="ECO:0000259" key="6">
    <source>
        <dbReference type="Pfam" id="PF00135"/>
    </source>
</evidence>
<accession>A0ABN1SSL6</accession>
<keyword evidence="8" id="KW-1185">Reference proteome</keyword>
<gene>
    <name evidence="7" type="ORF">GCM10009576_096250</name>
</gene>
<dbReference type="PANTHER" id="PTHR11559">
    <property type="entry name" value="CARBOXYLESTERASE"/>
    <property type="match status" value="1"/>
</dbReference>
<proteinExistence type="inferred from homology"/>
<dbReference type="Pfam" id="PF00135">
    <property type="entry name" value="COesterase"/>
    <property type="match status" value="1"/>
</dbReference>
<feature type="domain" description="Carboxylesterase type B" evidence="6">
    <location>
        <begin position="7"/>
        <end position="488"/>
    </location>
</feature>
<evidence type="ECO:0000256" key="1">
    <source>
        <dbReference type="ARBA" id="ARBA00005964"/>
    </source>
</evidence>
<dbReference type="InterPro" id="IPR029058">
    <property type="entry name" value="AB_hydrolase_fold"/>
</dbReference>
<feature type="region of interest" description="Disordered" evidence="5">
    <location>
        <begin position="481"/>
        <end position="500"/>
    </location>
</feature>
<dbReference type="EMBL" id="BAAAIE010000166">
    <property type="protein sequence ID" value="GAA1003199.1"/>
    <property type="molecule type" value="Genomic_DNA"/>
</dbReference>
<keyword evidence="3 4" id="KW-0378">Hydrolase</keyword>
<dbReference type="PROSITE" id="PS00122">
    <property type="entry name" value="CARBOXYLESTERASE_B_1"/>
    <property type="match status" value="1"/>
</dbReference>
<comment type="similarity">
    <text evidence="2">Belongs to the 'GDXG' lipolytic enzyme family.</text>
</comment>
<name>A0ABN1SSL6_9ACTN</name>
<sequence length="500" mass="52819">MDTIDAETTAGTVRGELRDGIAAFKGIPYAEPPFGVNAFKPPVPRAPWEGVRECTAYGPGCPQPSSPIFGGLSTGEDFLSVNVWAPEGATGLPVMFSIHGGGFLMGSNAGSGSDGNTFARDGVVLVSCNYRLGAFGFLHAGHLDDAYAAGSGAYGVADQIAALRWTRENIAAFGGAPDNITIFGSSAGGTFVGELLGCPSAQGLFQQAVCQSAAAAPLFGFPAHYAEAIAEAMLDKLGVPARDLHTVDAARILQAQTEFMIEKQRGEHPECGRMIPFVPLTGGDLLPQPPYQAITDGVGTDVNLVIGTNRDECTLYALMEEMGAAETGMSPGGWDADPAVQQAILDVYEQSQEPGSAITPQVSMDTDRAFRVPSLRIADAHHRAGGTTRFYQFAWRSPAFNGRVGASHGIEGPFVFDDFSLPITKTLIGDEMPQDLLTAMHGSWISFATTGDPSATGVIPVWPTHNPDTRPTMVFDTKTTVAEDPDGERRASWDEIDLSL</sequence>
<evidence type="ECO:0000256" key="2">
    <source>
        <dbReference type="ARBA" id="ARBA00010515"/>
    </source>
</evidence>
<dbReference type="Proteomes" id="UP001500033">
    <property type="component" value="Unassembled WGS sequence"/>
</dbReference>
<dbReference type="InterPro" id="IPR002018">
    <property type="entry name" value="CarbesteraseB"/>
</dbReference>
<dbReference type="EC" id="3.1.1.-" evidence="4"/>
<dbReference type="PROSITE" id="PS01173">
    <property type="entry name" value="LIPASE_GDXG_HIS"/>
    <property type="match status" value="1"/>
</dbReference>
<reference evidence="7 8" key="1">
    <citation type="journal article" date="2019" name="Int. J. Syst. Evol. Microbiol.">
        <title>The Global Catalogue of Microorganisms (GCM) 10K type strain sequencing project: providing services to taxonomists for standard genome sequencing and annotation.</title>
        <authorList>
            <consortium name="The Broad Institute Genomics Platform"/>
            <consortium name="The Broad Institute Genome Sequencing Center for Infectious Disease"/>
            <person name="Wu L."/>
            <person name="Ma J."/>
        </authorList>
    </citation>
    <scope>NUCLEOTIDE SEQUENCE [LARGE SCALE GENOMIC DNA]</scope>
    <source>
        <strain evidence="7 8">JCM 11445</strain>
    </source>
</reference>
<protein>
    <recommendedName>
        <fullName evidence="4">Carboxylic ester hydrolase</fullName>
        <ecNumber evidence="4">3.1.1.-</ecNumber>
    </recommendedName>
</protein>
<dbReference type="InterPro" id="IPR002168">
    <property type="entry name" value="Lipase_GDXG_HIS_AS"/>
</dbReference>
<comment type="similarity">
    <text evidence="1 4">Belongs to the type-B carboxylesterase/lipase family.</text>
</comment>
<evidence type="ECO:0000256" key="5">
    <source>
        <dbReference type="SAM" id="MobiDB-lite"/>
    </source>
</evidence>
<dbReference type="SUPFAM" id="SSF53474">
    <property type="entry name" value="alpha/beta-Hydrolases"/>
    <property type="match status" value="1"/>
</dbReference>
<comment type="caution">
    <text evidence="7">The sequence shown here is derived from an EMBL/GenBank/DDBJ whole genome shotgun (WGS) entry which is preliminary data.</text>
</comment>
<dbReference type="InterPro" id="IPR019826">
    <property type="entry name" value="Carboxylesterase_B_AS"/>
</dbReference>
<evidence type="ECO:0000256" key="3">
    <source>
        <dbReference type="ARBA" id="ARBA00022801"/>
    </source>
</evidence>
<evidence type="ECO:0000313" key="8">
    <source>
        <dbReference type="Proteomes" id="UP001500033"/>
    </source>
</evidence>
<dbReference type="InterPro" id="IPR050309">
    <property type="entry name" value="Type-B_Carboxylest/Lipase"/>
</dbReference>
<evidence type="ECO:0000256" key="4">
    <source>
        <dbReference type="RuleBase" id="RU361235"/>
    </source>
</evidence>
<organism evidence="7 8">
    <name type="scientific">Streptomyces rhizosphaericus</name>
    <dbReference type="NCBI Taxonomy" id="114699"/>
    <lineage>
        <taxon>Bacteria</taxon>
        <taxon>Bacillati</taxon>
        <taxon>Actinomycetota</taxon>
        <taxon>Actinomycetes</taxon>
        <taxon>Kitasatosporales</taxon>
        <taxon>Streptomycetaceae</taxon>
        <taxon>Streptomyces</taxon>
        <taxon>Streptomyces violaceusniger group</taxon>
    </lineage>
</organism>